<dbReference type="PANTHER" id="PTHR47182">
    <property type="entry name" value="CELL WALL ALPHA-1,3-GLUCAN SYNTHASE AGS1-RELATED"/>
    <property type="match status" value="1"/>
</dbReference>
<keyword evidence="3" id="KW-0328">Glycosyltransferase</keyword>
<evidence type="ECO:0000256" key="4">
    <source>
        <dbReference type="ARBA" id="ARBA00022679"/>
    </source>
</evidence>
<feature type="region of interest" description="Disordered" evidence="7">
    <location>
        <begin position="1621"/>
        <end position="1720"/>
    </location>
</feature>
<dbReference type="Pfam" id="PF26111">
    <property type="entry name" value="Ig_Mok13"/>
    <property type="match status" value="1"/>
</dbReference>
<evidence type="ECO:0000256" key="8">
    <source>
        <dbReference type="SAM" id="Phobius"/>
    </source>
</evidence>
<feature type="transmembrane region" description="Helical" evidence="8">
    <location>
        <begin position="1991"/>
        <end position="2013"/>
    </location>
</feature>
<dbReference type="InterPro" id="IPR058657">
    <property type="entry name" value="Mok11-13/Ags1-like_Ig"/>
</dbReference>
<dbReference type="InterPro" id="IPR013534">
    <property type="entry name" value="Starch_synth_cat_dom"/>
</dbReference>
<feature type="compositionally biased region" description="Polar residues" evidence="7">
    <location>
        <begin position="1707"/>
        <end position="1716"/>
    </location>
</feature>
<feature type="transmembrane region" description="Helical" evidence="8">
    <location>
        <begin position="2143"/>
        <end position="2164"/>
    </location>
</feature>
<comment type="caution">
    <text evidence="11">The sequence shown here is derived from an EMBL/GenBank/DDBJ whole genome shotgun (WGS) entry which is preliminary data.</text>
</comment>
<evidence type="ECO:0000259" key="10">
    <source>
        <dbReference type="SMART" id="SM00642"/>
    </source>
</evidence>
<feature type="transmembrane region" description="Helical" evidence="8">
    <location>
        <begin position="1898"/>
        <end position="1921"/>
    </location>
</feature>
<dbReference type="GO" id="GO:0047657">
    <property type="term" value="F:alpha-1,3-glucan synthase activity"/>
    <property type="evidence" value="ECO:0007669"/>
    <property type="project" value="UniProtKB-EC"/>
</dbReference>
<dbReference type="InterPro" id="IPR058656">
    <property type="entry name" value="Mok11-13/Ags1-like_GH"/>
</dbReference>
<comment type="catalytic activity">
    <reaction evidence="6">
        <text>[(1-&gt;3)-alpha-D-glucosyl](n) + UDP-alpha-D-glucose = [(1-&gt;3)-alpha-D-glucosyl](n+1) + UDP + H(+)</text>
        <dbReference type="Rhea" id="RHEA:19749"/>
        <dbReference type="Rhea" id="RHEA-COMP:11150"/>
        <dbReference type="Rhea" id="RHEA-COMP:11151"/>
        <dbReference type="ChEBI" id="CHEBI:15378"/>
        <dbReference type="ChEBI" id="CHEBI:28100"/>
        <dbReference type="ChEBI" id="CHEBI:58223"/>
        <dbReference type="ChEBI" id="CHEBI:58885"/>
        <dbReference type="EC" id="2.4.1.183"/>
    </reaction>
</comment>
<dbReference type="Gene3D" id="3.20.20.80">
    <property type="entry name" value="Glycosidases"/>
    <property type="match status" value="1"/>
</dbReference>
<name>A0A4Y7TQ92_COPMI</name>
<feature type="chain" id="PRO_5021219133" description="alpha-1,3-glucan synthase" evidence="9">
    <location>
        <begin position="20"/>
        <end position="2355"/>
    </location>
</feature>
<dbReference type="Pfam" id="PF08323">
    <property type="entry name" value="Glyco_transf_5"/>
    <property type="match status" value="1"/>
</dbReference>
<evidence type="ECO:0000256" key="7">
    <source>
        <dbReference type="SAM" id="MobiDB-lite"/>
    </source>
</evidence>
<feature type="transmembrane region" description="Helical" evidence="8">
    <location>
        <begin position="2025"/>
        <end position="2047"/>
    </location>
</feature>
<dbReference type="InterPro" id="IPR058655">
    <property type="entry name" value="Mok11-14/Ags1-like"/>
</dbReference>
<keyword evidence="8" id="KW-1133">Transmembrane helix</keyword>
<evidence type="ECO:0000313" key="11">
    <source>
        <dbReference type="EMBL" id="TEB36347.1"/>
    </source>
</evidence>
<gene>
    <name evidence="11" type="ORF">FA13DRAFT_1623618</name>
</gene>
<dbReference type="InterPro" id="IPR058654">
    <property type="entry name" value="Mok11-14/Ags1-like_TM"/>
</dbReference>
<dbReference type="InterPro" id="IPR058659">
    <property type="entry name" value="Mok11-13/Ags1-like_CBM"/>
</dbReference>
<keyword evidence="9" id="KW-0732">Signal</keyword>
<feature type="transmembrane region" description="Helical" evidence="8">
    <location>
        <begin position="1959"/>
        <end position="1979"/>
    </location>
</feature>
<keyword evidence="5" id="KW-0961">Cell wall biogenesis/degradation</keyword>
<evidence type="ECO:0000256" key="2">
    <source>
        <dbReference type="ARBA" id="ARBA00012688"/>
    </source>
</evidence>
<evidence type="ECO:0000256" key="6">
    <source>
        <dbReference type="ARBA" id="ARBA00048960"/>
    </source>
</evidence>
<dbReference type="EC" id="2.4.1.183" evidence="2"/>
<dbReference type="Pfam" id="PF13692">
    <property type="entry name" value="Glyco_trans_1_4"/>
    <property type="match status" value="1"/>
</dbReference>
<feature type="domain" description="Glycosyl hydrolase family 13 catalytic" evidence="10">
    <location>
        <begin position="66"/>
        <end position="518"/>
    </location>
</feature>
<comment type="similarity">
    <text evidence="1">Belongs to the glycosyltransferase group 1 family.</text>
</comment>
<proteinExistence type="inferred from homology"/>
<dbReference type="Pfam" id="PF00128">
    <property type="entry name" value="Alpha-amylase"/>
    <property type="match status" value="1"/>
</dbReference>
<accession>A0A4Y7TQ92</accession>
<reference evidence="11 12" key="1">
    <citation type="journal article" date="2019" name="Nat. Ecol. Evol.">
        <title>Megaphylogeny resolves global patterns of mushroom evolution.</title>
        <authorList>
            <person name="Varga T."/>
            <person name="Krizsan K."/>
            <person name="Foldi C."/>
            <person name="Dima B."/>
            <person name="Sanchez-Garcia M."/>
            <person name="Sanchez-Ramirez S."/>
            <person name="Szollosi G.J."/>
            <person name="Szarkandi J.G."/>
            <person name="Papp V."/>
            <person name="Albert L."/>
            <person name="Andreopoulos W."/>
            <person name="Angelini C."/>
            <person name="Antonin V."/>
            <person name="Barry K.W."/>
            <person name="Bougher N.L."/>
            <person name="Buchanan P."/>
            <person name="Buyck B."/>
            <person name="Bense V."/>
            <person name="Catcheside P."/>
            <person name="Chovatia M."/>
            <person name="Cooper J."/>
            <person name="Damon W."/>
            <person name="Desjardin D."/>
            <person name="Finy P."/>
            <person name="Geml J."/>
            <person name="Haridas S."/>
            <person name="Hughes K."/>
            <person name="Justo A."/>
            <person name="Karasinski D."/>
            <person name="Kautmanova I."/>
            <person name="Kiss B."/>
            <person name="Kocsube S."/>
            <person name="Kotiranta H."/>
            <person name="LaButti K.M."/>
            <person name="Lechner B.E."/>
            <person name="Liimatainen K."/>
            <person name="Lipzen A."/>
            <person name="Lukacs Z."/>
            <person name="Mihaltcheva S."/>
            <person name="Morgado L.N."/>
            <person name="Niskanen T."/>
            <person name="Noordeloos M.E."/>
            <person name="Ohm R.A."/>
            <person name="Ortiz-Santana B."/>
            <person name="Ovrebo C."/>
            <person name="Racz N."/>
            <person name="Riley R."/>
            <person name="Savchenko A."/>
            <person name="Shiryaev A."/>
            <person name="Soop K."/>
            <person name="Spirin V."/>
            <person name="Szebenyi C."/>
            <person name="Tomsovsky M."/>
            <person name="Tulloss R.E."/>
            <person name="Uehling J."/>
            <person name="Grigoriev I.V."/>
            <person name="Vagvolgyi C."/>
            <person name="Papp T."/>
            <person name="Martin F.M."/>
            <person name="Miettinen O."/>
            <person name="Hibbett D.S."/>
            <person name="Nagy L.G."/>
        </authorList>
    </citation>
    <scope>NUCLEOTIDE SEQUENCE [LARGE SCALE GENOMIC DNA]</scope>
    <source>
        <strain evidence="11 12">FP101781</strain>
    </source>
</reference>
<dbReference type="GO" id="GO:0009277">
    <property type="term" value="C:fungal-type cell wall"/>
    <property type="evidence" value="ECO:0007669"/>
    <property type="project" value="TreeGrafter"/>
</dbReference>
<dbReference type="InterPro" id="IPR058658">
    <property type="entry name" value="Mok11-13/Ags1-like_Ig_2"/>
</dbReference>
<dbReference type="InterPro" id="IPR006047">
    <property type="entry name" value="GH13_cat_dom"/>
</dbReference>
<dbReference type="Proteomes" id="UP000298030">
    <property type="component" value="Unassembled WGS sequence"/>
</dbReference>
<sequence>MKLPWFLSSLLLLAPRASSSPYRDDLVGYNLNVVKDAQSPLQYDSERPNTTYTPSPQNWRALPTYTILMDKFADGDPSNNDFFKSPYEWDWRETQLRTGGDLKGLESKLDYLEGMGVKVIFMSGTPFLNMLWQADSYSPLDFSVLDPHWGNIDDWRHLIDAIHARGMYFMADFTVGTMSDLIGFEGHLNKSTDFNLNEYNALYKHPNYVPWGFNEYADFKIINERDKSCEMPKFWMDDGTIVKVETNGCYKSDFDQYGDMEAFGVHADWKRQLSKFASVQDRLREWRPDVMERIQVFSCLAIKALDIDAIRIDKALQVTVDGMTAWAVHTRACAAALGKNNFFIPGEVTGGNTFSALYMGRGRTPTQKIGFLEAANLSASEDQYFLRERGQNGLDSVAFHYSIYRALGRILGMDGNLQVAYDSGPNLVDAWNEIFVTNDMLNPRTGEVDPRHMYGTSNFDIFRWQSLENGTQRTAVGTFINSLIMPGIPLLYYGEEQNFYLFDNGASNYLYGRQAMFSNTAWKRHGCYRLGSEQYFNMPLTKSLLGCQDDWNTLDHFDPTANTRRLFRRFFQLRDTYGVLQDGFGLRQLRKWTYEIKRPGSNNTATEMGAWSFVREELTGFQNVSGSDQGPVMLMFTNENHTTSYTFSCKGSDSIVTPFRAVPIRNLFSPYETIETQTSGEAIPGQATPANFGCIPSLTLEPYAFKAFVPATRWVGPIPAITKFSPGHDHRINSDSGNNVDISLEFNMAMDCESVTDSITFEVSSNTKTTPTIGTPRCANVTNPDPNIIPGGDVSAWSWSATLQNVPDGITLITVTRPTTPSGRDNTAAVDHFLLRKGKSDNVMVFPESDYDTTALTESNNAYTFTHKAVGADMFRYTGDYGATWTDWKAYEDTTSIDGNVFQDKKDVWKGAHVIMQYWNKNAASANTVVHSDAKYSGPPRRVPRFMVRGPFNNWGFDKGINFMMELNEEDSWELDVMASWPTYMQLNVFAFNDYFYGDADGDGVLDRLPPNTVAPNYVNISAPPYPHLSWRLLIDDSTMTWSLKPRGHAIVGAIIYALLLSIPLITATLAVLIFMWTFYGIKYNKYGVKNKSNTSYFPILGALGKSTHDLNETPVKEKLFGSKGPAQLIGWPEVKDKRRKLLIATLEYEIIDWKLKVKIGGLGVMSSLMGKAMSDVDLIWVVPKVKDLEYPAGDPCDPIEVIIFGEPYLIEVETHVLDNITYVILDSPVFRAQTKADPYPARMDDLSSAIFYSTWNQAIAATIRRNPDIDIYHINDYHGALAPIYLLPKVIPTCLSLHNAEFQGLWPLRTKEEMKEVCSAFNISKEHCTKYVQFGNTFNLLHAAASFISNHQKSIGVAGVSDKYGKRSWARYPALWTLKHVDSLPNPDPTDIAALDETPIKSKNVQIDQAAEAQRPELKRQAQEWAGIKQDPNADLFVFVGRWSKQKGVDLIADVLPSVLDKYPTLQLIAVGPVIDLYGRFAAEKLARLMEMYPDRVYSKPEFTALPPYLFSGADFALIPSRDEPFGLVAVEFGRKGALGVGSRLGGLGLMPGWWFPVESSATNHMLSQLRKTIKLAMKSTEEERALLRARSALQRFPVVEWRQRMEDFHKRSIGTSRKLAGANAWRPSDGDTSAPRPVADHDDWDPVHMPQPQQPEWGDASSIRSFNDGPHTPGSPAAWSRDDLTPGSEQEFGAGGSGYFDRSQRGSVTTTTNGEGFDNFLERANKTIGRDQRHAPDPFLEGGLMPSRPFGAHSRVSSVESITSIVDEKSNSPLNKAIASFTDSDGGVSAEFVQRLQNLNSKNSETELSIEKFLVKSEETFFGKVKKDKLASSAASIRSSARDSVWGTPSASLYSRPDSPNVHGGFDPAYDGSIHDAGPPESVPMTRLQIAMSRELAGWPLYTIVIALGQMLSATSFQITLLSGRNWSDDVQLYILGAVFFAASAVWYPLFRMKPSVYVLSAPWVFFGLAFFLIGLPTIHEALHPAHKILSNVATWCYAVASAAGFLFFGLNFGEEAGAATEVWTLRACIVQGSQQIWVAALWYWGNSLNGRPDGYVPPWYILLAVWPLAVMSFIFAYLMLYGLPEYYRQAPPKVPHFLKTLFRRKLVIWFLISEVLRDYWLSSPYGRNWSFLWKVPIPKWQILIFIIVFFIFVWGAILFILTHFSKTHTWLLPVFAVGLGAPRWAQMLWGTSSLGTYVPWAGPGGPYLSISLWLWLGVLDAVQGVGLGMILLQTLSRLHVCATLAFSQLLGSVVVIIARATAPNKQGPGTVFPDAAKWDPAEGLSGSPISFPLFWVALVCQLIIVVGYFWFYRKEQLCTSPFLLPLHRLSDIHSLYSSTLIFYPAASNSMHL</sequence>
<keyword evidence="8" id="KW-0472">Membrane</keyword>
<dbReference type="Pfam" id="PF26122">
    <property type="entry name" value="CBM_Mok13"/>
    <property type="match status" value="1"/>
</dbReference>
<evidence type="ECO:0000256" key="9">
    <source>
        <dbReference type="SAM" id="SignalP"/>
    </source>
</evidence>
<dbReference type="Gene3D" id="3.40.50.2000">
    <property type="entry name" value="Glycogen Phosphorylase B"/>
    <property type="match status" value="2"/>
</dbReference>
<dbReference type="FunFam" id="3.40.50.2000:FF:000052">
    <property type="entry name" value="Alpha-1,3-glucan synthase Ags2"/>
    <property type="match status" value="1"/>
</dbReference>
<dbReference type="InterPro" id="IPR017853">
    <property type="entry name" value="GH"/>
</dbReference>
<feature type="transmembrane region" description="Helical" evidence="8">
    <location>
        <begin position="2241"/>
        <end position="2261"/>
    </location>
</feature>
<dbReference type="EMBL" id="QPFP01000006">
    <property type="protein sequence ID" value="TEB36347.1"/>
    <property type="molecule type" value="Genomic_DNA"/>
</dbReference>
<evidence type="ECO:0000256" key="5">
    <source>
        <dbReference type="ARBA" id="ARBA00023316"/>
    </source>
</evidence>
<dbReference type="FunFam" id="3.20.20.80:FF:000162">
    <property type="entry name" value="Cell wall alpha-1,3-glucan synthase mok12"/>
    <property type="match status" value="1"/>
</dbReference>
<organism evidence="11 12">
    <name type="scientific">Coprinellus micaceus</name>
    <name type="common">Glistening ink-cap mushroom</name>
    <name type="synonym">Coprinus micaceus</name>
    <dbReference type="NCBI Taxonomy" id="71717"/>
    <lineage>
        <taxon>Eukaryota</taxon>
        <taxon>Fungi</taxon>
        <taxon>Dikarya</taxon>
        <taxon>Basidiomycota</taxon>
        <taxon>Agaricomycotina</taxon>
        <taxon>Agaricomycetes</taxon>
        <taxon>Agaricomycetidae</taxon>
        <taxon>Agaricales</taxon>
        <taxon>Agaricineae</taxon>
        <taxon>Psathyrellaceae</taxon>
        <taxon>Coprinellus</taxon>
    </lineage>
</organism>
<dbReference type="PANTHER" id="PTHR47182:SF2">
    <property type="entry name" value="CELL WALL ALPHA-1,3-GLUCAN SYNTHASE AGS1"/>
    <property type="match status" value="1"/>
</dbReference>
<dbReference type="Pfam" id="PF26127">
    <property type="entry name" value="12TM_Mok13"/>
    <property type="match status" value="1"/>
</dbReference>
<feature type="signal peptide" evidence="9">
    <location>
        <begin position="1"/>
        <end position="19"/>
    </location>
</feature>
<evidence type="ECO:0000256" key="3">
    <source>
        <dbReference type="ARBA" id="ARBA00022676"/>
    </source>
</evidence>
<dbReference type="SUPFAM" id="SSF53756">
    <property type="entry name" value="UDP-Glycosyltransferase/glycogen phosphorylase"/>
    <property type="match status" value="1"/>
</dbReference>
<feature type="transmembrane region" description="Helical" evidence="8">
    <location>
        <begin position="2062"/>
        <end position="2083"/>
    </location>
</feature>
<evidence type="ECO:0000256" key="1">
    <source>
        <dbReference type="ARBA" id="ARBA00006122"/>
    </source>
</evidence>
<dbReference type="SMART" id="SM00642">
    <property type="entry name" value="Aamy"/>
    <property type="match status" value="1"/>
</dbReference>
<evidence type="ECO:0000313" key="12">
    <source>
        <dbReference type="Proteomes" id="UP000298030"/>
    </source>
</evidence>
<dbReference type="Pfam" id="PF26114">
    <property type="entry name" value="Ig_2_Mok13"/>
    <property type="match status" value="1"/>
</dbReference>
<dbReference type="OrthoDB" id="512920at2759"/>
<keyword evidence="8" id="KW-0812">Transmembrane</keyword>
<protein>
    <recommendedName>
        <fullName evidence="2">alpha-1,3-glucan synthase</fullName>
        <ecNumber evidence="2">2.4.1.183</ecNumber>
    </recommendedName>
</protein>
<dbReference type="STRING" id="71717.A0A4Y7TQ92"/>
<keyword evidence="12" id="KW-1185">Reference proteome</keyword>
<dbReference type="GO" id="GO:0070600">
    <property type="term" value="P:fungal-type cell wall (1-&gt;3)-alpha-glucan biosynthetic process"/>
    <property type="evidence" value="ECO:0007669"/>
    <property type="project" value="TreeGrafter"/>
</dbReference>
<dbReference type="FunFam" id="3.40.50.2000:FF:000157">
    <property type="entry name" value="Alpha-1,3-glucan synthase, variant"/>
    <property type="match status" value="1"/>
</dbReference>
<dbReference type="SUPFAM" id="SSF51445">
    <property type="entry name" value="(Trans)glycosidases"/>
    <property type="match status" value="1"/>
</dbReference>
<feature type="transmembrane region" description="Helical" evidence="8">
    <location>
        <begin position="1054"/>
        <end position="1082"/>
    </location>
</feature>
<dbReference type="Pfam" id="PF26108">
    <property type="entry name" value="GH_Mok13"/>
    <property type="match status" value="1"/>
</dbReference>
<keyword evidence="4" id="KW-0808">Transferase</keyword>
<feature type="transmembrane region" description="Helical" evidence="8">
    <location>
        <begin position="2296"/>
        <end position="2315"/>
    </location>
</feature>
<feature type="transmembrane region" description="Helical" evidence="8">
    <location>
        <begin position="1933"/>
        <end position="1952"/>
    </location>
</feature>
<dbReference type="CDD" id="cd03791">
    <property type="entry name" value="GT5_Glycogen_synthase_DULL1-like"/>
    <property type="match status" value="1"/>
</dbReference>